<accession>A0A285PSP7</accession>
<dbReference type="Proteomes" id="UP000217549">
    <property type="component" value="Chromosome I"/>
</dbReference>
<dbReference type="AlphaFoldDB" id="A0A285PSP7"/>
<proteinExistence type="predicted"/>
<evidence type="ECO:0000313" key="1">
    <source>
        <dbReference type="EMBL" id="SOB72594.1"/>
    </source>
</evidence>
<organism evidence="1 2">
    <name type="scientific">Anaerobutyricum hallii</name>
    <dbReference type="NCBI Taxonomy" id="39488"/>
    <lineage>
        <taxon>Bacteria</taxon>
        <taxon>Bacillati</taxon>
        <taxon>Bacillota</taxon>
        <taxon>Clostridia</taxon>
        <taxon>Lachnospirales</taxon>
        <taxon>Lachnospiraceae</taxon>
        <taxon>Anaerobutyricum</taxon>
    </lineage>
</organism>
<name>A0A285PSP7_9FIRM</name>
<keyword evidence="2" id="KW-1185">Reference proteome</keyword>
<dbReference type="KEGG" id="ehl:EHLA_1892"/>
<gene>
    <name evidence="1" type="ORF">EHLA_1892</name>
</gene>
<evidence type="ECO:0000313" key="2">
    <source>
        <dbReference type="Proteomes" id="UP000217549"/>
    </source>
</evidence>
<protein>
    <submittedName>
        <fullName evidence="1">Uncharacterized protein</fullName>
    </submittedName>
</protein>
<sequence length="149" mass="17274">MMRKWNNDDLFYVCSMIEFVARETHNKTKDIVAKLSDKELSHQLKAAGVNHCLSFEQVCDEWIEEYGIEEGTFDNVSTCKYNVPTVLSIGRVYQTLILNVMELYEDVIEAIKKVYSSFISEEISNFNSNVYYSNPDYIKCSYEAGMLLD</sequence>
<dbReference type="RefSeq" id="WP_096240515.1">
    <property type="nucleotide sequence ID" value="NZ_LT907978.1"/>
</dbReference>
<reference evidence="2" key="1">
    <citation type="submission" date="2017-09" db="EMBL/GenBank/DDBJ databases">
        <authorList>
            <person name="Shetty A S."/>
        </authorList>
    </citation>
    <scope>NUCLEOTIDE SEQUENCE [LARGE SCALE GENOMIC DNA]</scope>
</reference>
<dbReference type="EMBL" id="LT907978">
    <property type="protein sequence ID" value="SOB72594.1"/>
    <property type="molecule type" value="Genomic_DNA"/>
</dbReference>